<feature type="domain" description="YTH" evidence="2">
    <location>
        <begin position="654"/>
        <end position="788"/>
    </location>
</feature>
<feature type="region of interest" description="Disordered" evidence="1">
    <location>
        <begin position="124"/>
        <end position="361"/>
    </location>
</feature>
<name>A0AA39X819_9PEZI</name>
<evidence type="ECO:0000259" key="2">
    <source>
        <dbReference type="PROSITE" id="PS50882"/>
    </source>
</evidence>
<organism evidence="3 4">
    <name type="scientific">Bombardia bombarda</name>
    <dbReference type="NCBI Taxonomy" id="252184"/>
    <lineage>
        <taxon>Eukaryota</taxon>
        <taxon>Fungi</taxon>
        <taxon>Dikarya</taxon>
        <taxon>Ascomycota</taxon>
        <taxon>Pezizomycotina</taxon>
        <taxon>Sordariomycetes</taxon>
        <taxon>Sordariomycetidae</taxon>
        <taxon>Sordariales</taxon>
        <taxon>Lasiosphaeriaceae</taxon>
        <taxon>Bombardia</taxon>
    </lineage>
</organism>
<feature type="compositionally biased region" description="Polar residues" evidence="1">
    <location>
        <begin position="289"/>
        <end position="299"/>
    </location>
</feature>
<protein>
    <submittedName>
        <fullName evidence="3">YT521-B-like domain-containing protein</fullName>
    </submittedName>
</protein>
<evidence type="ECO:0000313" key="4">
    <source>
        <dbReference type="Proteomes" id="UP001174934"/>
    </source>
</evidence>
<dbReference type="GO" id="GO:1990247">
    <property type="term" value="F:N6-methyladenosine-containing RNA reader activity"/>
    <property type="evidence" value="ECO:0007669"/>
    <property type="project" value="TreeGrafter"/>
</dbReference>
<dbReference type="InterPro" id="IPR007275">
    <property type="entry name" value="YTH_domain"/>
</dbReference>
<feature type="compositionally biased region" description="Low complexity" evidence="1">
    <location>
        <begin position="124"/>
        <end position="139"/>
    </location>
</feature>
<dbReference type="CDD" id="cd21134">
    <property type="entry name" value="YTH"/>
    <property type="match status" value="1"/>
</dbReference>
<evidence type="ECO:0000313" key="3">
    <source>
        <dbReference type="EMBL" id="KAK0629034.1"/>
    </source>
</evidence>
<feature type="compositionally biased region" description="Low complexity" evidence="1">
    <location>
        <begin position="32"/>
        <end position="44"/>
    </location>
</feature>
<feature type="region of interest" description="Disordered" evidence="1">
    <location>
        <begin position="795"/>
        <end position="861"/>
    </location>
</feature>
<feature type="compositionally biased region" description="Polar residues" evidence="1">
    <location>
        <begin position="80"/>
        <end position="93"/>
    </location>
</feature>
<dbReference type="Proteomes" id="UP001174934">
    <property type="component" value="Unassembled WGS sequence"/>
</dbReference>
<feature type="compositionally biased region" description="Basic and acidic residues" evidence="1">
    <location>
        <begin position="479"/>
        <end position="502"/>
    </location>
</feature>
<dbReference type="AlphaFoldDB" id="A0AA39X819"/>
<feature type="compositionally biased region" description="Basic and acidic residues" evidence="1">
    <location>
        <begin position="513"/>
        <end position="554"/>
    </location>
</feature>
<dbReference type="EMBL" id="JAULSR010000002">
    <property type="protein sequence ID" value="KAK0629034.1"/>
    <property type="molecule type" value="Genomic_DNA"/>
</dbReference>
<dbReference type="Pfam" id="PF04146">
    <property type="entry name" value="YTH"/>
    <property type="match status" value="1"/>
</dbReference>
<feature type="compositionally biased region" description="Basic and acidic residues" evidence="1">
    <location>
        <begin position="223"/>
        <end position="240"/>
    </location>
</feature>
<sequence length="861" mass="94315">MSSPSQAARLGLDARAAQLKERLLKSRSQSKARANSAAPANAANATAANAIAANAIAANANANAANANANASGLGLPRVVSSNGPFSNRSKPSAPQFVPHPIPRQPPQTSVPADANDIAALITSISSTSTTTSPTTDSATGHDSPIFSNGVVGKQESKPADIQTNLPQQTVASQPPTPSSVVSKPTATPTQRRYNEDQQSPQKPRTLGLPPTGPSDARAPPRSPREEGEIMTNDTRERDNQSGFARKTSFADKRAPNQPSSSTDHKAPASYHSTKKAKYVVPEEKPQLPANQPMPTSPTYHEPKNRHGPLPAPLRTASQVYKTAEPPKSVNGGGNSKVDKAPNLQGLPDHVSDTQKESPAPQVDALARALELDPDLKDWLVMTDYYDVEPRSRKLERHRKSKALAAEKERIEAEQRKLMEEEELELGLRRPMAAQVASAASSAAPTPTIPPVTTMSAATTEQNGMSGIVPAEAISSKRNRSEDADKVQDRPEKLSRVQEPSRSDASGNGLGEVDYRERDIEPASRHDLHSRPGSRHDLRSKPFELRLAPRDRSNSPRRYPYPVSPPQPPSRNDYRRSPPTRPREFSPHRTAYPQGPRFRPEADNTNYEDRFRAYDSYKAGGTSRRGSPPRDLRRRDAEQFSSVNRIDLGRKGDTRFFMVKSFNEDNVRKCMEDGVWATQTKNGPVLTGAFANCRHVILFFSINKSRAFQGYARMATAPSPDTPRPKWMSGIHWDTSPPFRVEWLSRTSVEFFRIGHLRNAYNEDLPVLVGKDGQEIEEECGRQLLYEMESYVEARNGSGSNDRYRAPLPPPSVPNRRDSGPGHGRGHGNGAGPGHSPSDPHPGSGSSPKKRFMKREEDQDN</sequence>
<reference evidence="3" key="1">
    <citation type="submission" date="2023-06" db="EMBL/GenBank/DDBJ databases">
        <title>Genome-scale phylogeny and comparative genomics of the fungal order Sordariales.</title>
        <authorList>
            <consortium name="Lawrence Berkeley National Laboratory"/>
            <person name="Hensen N."/>
            <person name="Bonometti L."/>
            <person name="Westerberg I."/>
            <person name="Brannstrom I.O."/>
            <person name="Guillou S."/>
            <person name="Cros-Aarteil S."/>
            <person name="Calhoun S."/>
            <person name="Haridas S."/>
            <person name="Kuo A."/>
            <person name="Mondo S."/>
            <person name="Pangilinan J."/>
            <person name="Riley R."/>
            <person name="LaButti K."/>
            <person name="Andreopoulos B."/>
            <person name="Lipzen A."/>
            <person name="Chen C."/>
            <person name="Yanf M."/>
            <person name="Daum C."/>
            <person name="Ng V."/>
            <person name="Clum A."/>
            <person name="Steindorff A."/>
            <person name="Ohm R."/>
            <person name="Martin F."/>
            <person name="Silar P."/>
            <person name="Natvig D."/>
            <person name="Lalanne C."/>
            <person name="Gautier V."/>
            <person name="Ament-velasquez S.L."/>
            <person name="Kruys A."/>
            <person name="Hutchinson M.I."/>
            <person name="Powell A.J."/>
            <person name="Barry K."/>
            <person name="Miller A.N."/>
            <person name="Grigoriev I.V."/>
            <person name="Debuchy R."/>
            <person name="Gladieux P."/>
            <person name="Thoren M.H."/>
            <person name="Johannesson H."/>
        </authorList>
    </citation>
    <scope>NUCLEOTIDE SEQUENCE</scope>
    <source>
        <strain evidence="3">SMH3391-2</strain>
    </source>
</reference>
<feature type="region of interest" description="Disordered" evidence="1">
    <location>
        <begin position="68"/>
        <end position="112"/>
    </location>
</feature>
<dbReference type="Gene3D" id="3.10.590.10">
    <property type="entry name" value="ph1033 like domains"/>
    <property type="match status" value="1"/>
</dbReference>
<dbReference type="InterPro" id="IPR045168">
    <property type="entry name" value="YTH_prot"/>
</dbReference>
<dbReference type="PANTHER" id="PTHR12357:SF3">
    <property type="entry name" value="YTH DOMAIN-CONTAINING PROTEIN 1"/>
    <property type="match status" value="1"/>
</dbReference>
<feature type="compositionally biased region" description="Basic and acidic residues" evidence="1">
    <location>
        <begin position="628"/>
        <end position="638"/>
    </location>
</feature>
<feature type="region of interest" description="Disordered" evidence="1">
    <location>
        <begin position="390"/>
        <end position="414"/>
    </location>
</feature>
<comment type="caution">
    <text evidence="3">The sequence shown here is derived from an EMBL/GenBank/DDBJ whole genome shotgun (WGS) entry which is preliminary data.</text>
</comment>
<dbReference type="PROSITE" id="PS50882">
    <property type="entry name" value="YTH"/>
    <property type="match status" value="1"/>
</dbReference>
<dbReference type="GO" id="GO:0005654">
    <property type="term" value="C:nucleoplasm"/>
    <property type="evidence" value="ECO:0007669"/>
    <property type="project" value="TreeGrafter"/>
</dbReference>
<feature type="region of interest" description="Disordered" evidence="1">
    <location>
        <begin position="23"/>
        <end position="44"/>
    </location>
</feature>
<feature type="compositionally biased region" description="Gly residues" evidence="1">
    <location>
        <begin position="821"/>
        <end position="833"/>
    </location>
</feature>
<keyword evidence="4" id="KW-1185">Reference proteome</keyword>
<accession>A0AA39X819</accession>
<gene>
    <name evidence="3" type="ORF">B0T17DRAFT_652779</name>
</gene>
<proteinExistence type="predicted"/>
<feature type="compositionally biased region" description="Basic and acidic residues" evidence="1">
    <location>
        <begin position="598"/>
        <end position="615"/>
    </location>
</feature>
<dbReference type="GO" id="GO:0000381">
    <property type="term" value="P:regulation of alternative mRNA splicing, via spliceosome"/>
    <property type="evidence" value="ECO:0007669"/>
    <property type="project" value="TreeGrafter"/>
</dbReference>
<dbReference type="GO" id="GO:0000398">
    <property type="term" value="P:mRNA splicing, via spliceosome"/>
    <property type="evidence" value="ECO:0007669"/>
    <property type="project" value="TreeGrafter"/>
</dbReference>
<feature type="region of interest" description="Disordered" evidence="1">
    <location>
        <begin position="432"/>
        <end position="638"/>
    </location>
</feature>
<feature type="compositionally biased region" description="Low complexity" evidence="1">
    <location>
        <begin position="432"/>
        <end position="456"/>
    </location>
</feature>
<feature type="compositionally biased region" description="Basic and acidic residues" evidence="1">
    <location>
        <begin position="572"/>
        <end position="587"/>
    </location>
</feature>
<evidence type="ECO:0000256" key="1">
    <source>
        <dbReference type="SAM" id="MobiDB-lite"/>
    </source>
</evidence>
<dbReference type="PANTHER" id="PTHR12357">
    <property type="entry name" value="YTH YT521-B HOMOLOGY DOMAIN-CONTAINING"/>
    <property type="match status" value="1"/>
</dbReference>
<feature type="compositionally biased region" description="Low complexity" evidence="1">
    <location>
        <begin position="834"/>
        <end position="847"/>
    </location>
</feature>
<feature type="compositionally biased region" description="Basic and acidic residues" evidence="1">
    <location>
        <begin position="405"/>
        <end position="414"/>
    </location>
</feature>
<feature type="compositionally biased region" description="Low complexity" evidence="1">
    <location>
        <begin position="167"/>
        <end position="190"/>
    </location>
</feature>
<dbReference type="GO" id="GO:0003729">
    <property type="term" value="F:mRNA binding"/>
    <property type="evidence" value="ECO:0007669"/>
    <property type="project" value="TreeGrafter"/>
</dbReference>